<dbReference type="GO" id="GO:0016020">
    <property type="term" value="C:membrane"/>
    <property type="evidence" value="ECO:0007669"/>
    <property type="project" value="UniProtKB-SubCell"/>
</dbReference>
<dbReference type="GO" id="GO:0048038">
    <property type="term" value="F:quinone binding"/>
    <property type="evidence" value="ECO:0007669"/>
    <property type="project" value="UniProtKB-KW"/>
</dbReference>
<keyword evidence="3 10" id="KW-0812">Transmembrane</keyword>
<feature type="domain" description="Vitamin K epoxide reductase" evidence="11">
    <location>
        <begin position="4"/>
        <end position="143"/>
    </location>
</feature>
<sequence length="145" mass="16692">MQIYILATLSFLGLLVSAKLWREHGMRRPMFCPKEFRGGCDVVKHSRYAWFAGMSTAMLGSLYYLVFLVVLALPYILPLGQTLSILSYPETVMLFLILYPLFGFIFSLRLLSVQILKLKALCFWCLLQSLIATGMFFYSYSILFN</sequence>
<evidence type="ECO:0000256" key="4">
    <source>
        <dbReference type="ARBA" id="ARBA00022719"/>
    </source>
</evidence>
<proteinExistence type="inferred from homology"/>
<evidence type="ECO:0000256" key="7">
    <source>
        <dbReference type="ARBA" id="ARBA00023136"/>
    </source>
</evidence>
<organism evidence="12 13">
    <name type="scientific">Candidatus Nomurabacteria bacterium RIFCSPHIGHO2_02_FULL_38_15</name>
    <dbReference type="NCBI Taxonomy" id="1801752"/>
    <lineage>
        <taxon>Bacteria</taxon>
        <taxon>Candidatus Nomuraibacteriota</taxon>
    </lineage>
</organism>
<evidence type="ECO:0000256" key="9">
    <source>
        <dbReference type="ARBA" id="ARBA00023284"/>
    </source>
</evidence>
<dbReference type="InterPro" id="IPR012932">
    <property type="entry name" value="VKOR"/>
</dbReference>
<comment type="caution">
    <text evidence="12">The sequence shown here is derived from an EMBL/GenBank/DDBJ whole genome shotgun (WGS) entry which is preliminary data.</text>
</comment>
<keyword evidence="4" id="KW-0874">Quinone</keyword>
<accession>A0A1F6VT05</accession>
<evidence type="ECO:0000256" key="3">
    <source>
        <dbReference type="ARBA" id="ARBA00022692"/>
    </source>
</evidence>
<evidence type="ECO:0000313" key="13">
    <source>
        <dbReference type="Proteomes" id="UP000179686"/>
    </source>
</evidence>
<feature type="transmembrane region" description="Helical" evidence="10">
    <location>
        <begin position="62"/>
        <end position="80"/>
    </location>
</feature>
<evidence type="ECO:0000256" key="6">
    <source>
        <dbReference type="ARBA" id="ARBA00023002"/>
    </source>
</evidence>
<dbReference type="AlphaFoldDB" id="A0A1F6VT05"/>
<comment type="subcellular location">
    <subcellularLocation>
        <location evidence="1">Membrane</location>
        <topology evidence="1">Multi-pass membrane protein</topology>
    </subcellularLocation>
</comment>
<dbReference type="InterPro" id="IPR038354">
    <property type="entry name" value="VKOR_sf"/>
</dbReference>
<keyword evidence="6" id="KW-0560">Oxidoreductase</keyword>
<name>A0A1F6VT05_9BACT</name>
<keyword evidence="5 10" id="KW-1133">Transmembrane helix</keyword>
<evidence type="ECO:0000256" key="1">
    <source>
        <dbReference type="ARBA" id="ARBA00004141"/>
    </source>
</evidence>
<dbReference type="Proteomes" id="UP000179686">
    <property type="component" value="Unassembled WGS sequence"/>
</dbReference>
<evidence type="ECO:0000313" key="12">
    <source>
        <dbReference type="EMBL" id="OGI72696.1"/>
    </source>
</evidence>
<protein>
    <recommendedName>
        <fullName evidence="11">Vitamin K epoxide reductase domain-containing protein</fullName>
    </recommendedName>
</protein>
<keyword evidence="7 10" id="KW-0472">Membrane</keyword>
<dbReference type="SMART" id="SM00756">
    <property type="entry name" value="VKc"/>
    <property type="match status" value="1"/>
</dbReference>
<keyword evidence="8" id="KW-1015">Disulfide bond</keyword>
<feature type="transmembrane region" description="Helical" evidence="10">
    <location>
        <begin position="92"/>
        <end position="112"/>
    </location>
</feature>
<evidence type="ECO:0000256" key="8">
    <source>
        <dbReference type="ARBA" id="ARBA00023157"/>
    </source>
</evidence>
<evidence type="ECO:0000256" key="2">
    <source>
        <dbReference type="ARBA" id="ARBA00006214"/>
    </source>
</evidence>
<evidence type="ECO:0000256" key="5">
    <source>
        <dbReference type="ARBA" id="ARBA00022989"/>
    </source>
</evidence>
<evidence type="ECO:0000256" key="10">
    <source>
        <dbReference type="SAM" id="Phobius"/>
    </source>
</evidence>
<reference evidence="12 13" key="1">
    <citation type="journal article" date="2016" name="Nat. Commun.">
        <title>Thousands of microbial genomes shed light on interconnected biogeochemical processes in an aquifer system.</title>
        <authorList>
            <person name="Anantharaman K."/>
            <person name="Brown C.T."/>
            <person name="Hug L.A."/>
            <person name="Sharon I."/>
            <person name="Castelle C.J."/>
            <person name="Probst A.J."/>
            <person name="Thomas B.C."/>
            <person name="Singh A."/>
            <person name="Wilkins M.J."/>
            <person name="Karaoz U."/>
            <person name="Brodie E.L."/>
            <person name="Williams K.H."/>
            <person name="Hubbard S.S."/>
            <person name="Banfield J.F."/>
        </authorList>
    </citation>
    <scope>NUCLEOTIDE SEQUENCE [LARGE SCALE GENOMIC DNA]</scope>
</reference>
<feature type="transmembrane region" description="Helical" evidence="10">
    <location>
        <begin position="118"/>
        <end position="140"/>
    </location>
</feature>
<keyword evidence="9" id="KW-0676">Redox-active center</keyword>
<dbReference type="EMBL" id="MFUC01000001">
    <property type="protein sequence ID" value="OGI72696.1"/>
    <property type="molecule type" value="Genomic_DNA"/>
</dbReference>
<dbReference type="Pfam" id="PF07884">
    <property type="entry name" value="VKOR"/>
    <property type="match status" value="1"/>
</dbReference>
<dbReference type="Gene3D" id="1.20.1440.130">
    <property type="entry name" value="VKOR domain"/>
    <property type="match status" value="1"/>
</dbReference>
<comment type="similarity">
    <text evidence="2">Belongs to the VKOR family.</text>
</comment>
<dbReference type="STRING" id="1801752.A3J61_00185"/>
<evidence type="ECO:0000259" key="11">
    <source>
        <dbReference type="SMART" id="SM00756"/>
    </source>
</evidence>
<gene>
    <name evidence="12" type="ORF">A3J61_00185</name>
</gene>
<dbReference type="GO" id="GO:0016491">
    <property type="term" value="F:oxidoreductase activity"/>
    <property type="evidence" value="ECO:0007669"/>
    <property type="project" value="UniProtKB-KW"/>
</dbReference>